<dbReference type="InterPro" id="IPR014729">
    <property type="entry name" value="Rossmann-like_a/b/a_fold"/>
</dbReference>
<dbReference type="GO" id="GO:0000270">
    <property type="term" value="P:peptidoglycan metabolic process"/>
    <property type="evidence" value="ECO:0007669"/>
    <property type="project" value="TreeGrafter"/>
</dbReference>
<dbReference type="GO" id="GO:0005886">
    <property type="term" value="C:plasma membrane"/>
    <property type="evidence" value="ECO:0007669"/>
    <property type="project" value="TreeGrafter"/>
</dbReference>
<keyword evidence="4" id="KW-1185">Reference proteome</keyword>
<dbReference type="Proteomes" id="UP000248863">
    <property type="component" value="Unassembled WGS sequence"/>
</dbReference>
<organism evidence="3 4">
    <name type="scientific">Rhodoplanes elegans</name>
    <dbReference type="NCBI Taxonomy" id="29408"/>
    <lineage>
        <taxon>Bacteria</taxon>
        <taxon>Pseudomonadati</taxon>
        <taxon>Pseudomonadota</taxon>
        <taxon>Alphaproteobacteria</taxon>
        <taxon>Hyphomicrobiales</taxon>
        <taxon>Nitrobacteraceae</taxon>
        <taxon>Rhodoplanes</taxon>
    </lineage>
</organism>
<comment type="caution">
    <text evidence="3">The sequence shown here is derived from an EMBL/GenBank/DDBJ whole genome shotgun (WGS) entry which is preliminary data.</text>
</comment>
<keyword evidence="1" id="KW-0812">Transmembrane</keyword>
<dbReference type="OrthoDB" id="9809813at2"/>
<dbReference type="CDD" id="cd06259">
    <property type="entry name" value="YdcF-like"/>
    <property type="match status" value="1"/>
</dbReference>
<keyword evidence="1" id="KW-0472">Membrane</keyword>
<dbReference type="PANTHER" id="PTHR30336:SF4">
    <property type="entry name" value="ENVELOPE BIOGENESIS FACTOR ELYC"/>
    <property type="match status" value="1"/>
</dbReference>
<dbReference type="GO" id="GO:0043164">
    <property type="term" value="P:Gram-negative-bacterium-type cell wall biogenesis"/>
    <property type="evidence" value="ECO:0007669"/>
    <property type="project" value="TreeGrafter"/>
</dbReference>
<protein>
    <recommendedName>
        <fullName evidence="2">DUF218 domain-containing protein</fullName>
    </recommendedName>
</protein>
<dbReference type="Pfam" id="PF02698">
    <property type="entry name" value="DUF218"/>
    <property type="match status" value="1"/>
</dbReference>
<evidence type="ECO:0000313" key="3">
    <source>
        <dbReference type="EMBL" id="RAI30350.1"/>
    </source>
</evidence>
<feature type="transmembrane region" description="Helical" evidence="1">
    <location>
        <begin position="41"/>
        <end position="63"/>
    </location>
</feature>
<keyword evidence="1" id="KW-1133">Transmembrane helix</keyword>
<sequence>MFFPVSKLLGFFALPSNAVMVLGLVGLVLMATRWARLGRGLVVASLVLLAVFGWSPLGNALLVPLEARFAPFRDDGRPIAGIVILGGATTPDVAAARDEVVLNEAAERMTAAAALALRHPEARVIHSGGDASFVFGGGNESDSALRLLRDLGLPAERLVPEDRSRNTVENAAFTKAIAQPKPGERWLLVTSAYHMPRSIGVFRQAGFAVEPYPVDWRTVGPSDALRPFATLGDGLRRTDTAMREWVGLVVYWLTGRSSDLFPGPRPGCDLGRADNCRP</sequence>
<dbReference type="AlphaFoldDB" id="A0A327JUW2"/>
<evidence type="ECO:0000313" key="4">
    <source>
        <dbReference type="Proteomes" id="UP000248863"/>
    </source>
</evidence>
<feature type="transmembrane region" description="Helical" evidence="1">
    <location>
        <begin position="12"/>
        <end position="29"/>
    </location>
</feature>
<gene>
    <name evidence="3" type="ORF">CH338_27860</name>
</gene>
<dbReference type="EMBL" id="NPEU01000626">
    <property type="protein sequence ID" value="RAI30350.1"/>
    <property type="molecule type" value="Genomic_DNA"/>
</dbReference>
<reference evidence="3 4" key="1">
    <citation type="submission" date="2017-07" db="EMBL/GenBank/DDBJ databases">
        <title>Draft Genome Sequences of Select Purple Nonsulfur Bacteria.</title>
        <authorList>
            <person name="Lasarre B."/>
            <person name="Mckinlay J.B."/>
        </authorList>
    </citation>
    <scope>NUCLEOTIDE SEQUENCE [LARGE SCALE GENOMIC DNA]</scope>
    <source>
        <strain evidence="3 4">DSM 11907</strain>
    </source>
</reference>
<proteinExistence type="predicted"/>
<dbReference type="InterPro" id="IPR051599">
    <property type="entry name" value="Cell_Envelope_Assoc"/>
</dbReference>
<feature type="domain" description="DUF218" evidence="2">
    <location>
        <begin position="81"/>
        <end position="247"/>
    </location>
</feature>
<dbReference type="RefSeq" id="WP_111360292.1">
    <property type="nucleotide sequence ID" value="NZ_NHSK01000121.1"/>
</dbReference>
<evidence type="ECO:0000256" key="1">
    <source>
        <dbReference type="SAM" id="Phobius"/>
    </source>
</evidence>
<dbReference type="InterPro" id="IPR003848">
    <property type="entry name" value="DUF218"/>
</dbReference>
<accession>A0A327JUW2</accession>
<name>A0A327JUW2_9BRAD</name>
<evidence type="ECO:0000259" key="2">
    <source>
        <dbReference type="Pfam" id="PF02698"/>
    </source>
</evidence>
<dbReference type="Gene3D" id="3.40.50.620">
    <property type="entry name" value="HUPs"/>
    <property type="match status" value="1"/>
</dbReference>
<dbReference type="PANTHER" id="PTHR30336">
    <property type="entry name" value="INNER MEMBRANE PROTEIN, PROBABLE PERMEASE"/>
    <property type="match status" value="1"/>
</dbReference>